<keyword evidence="2" id="KW-0813">Transport</keyword>
<organism evidence="11 12">
    <name type="scientific">Gryllus longicercus</name>
    <dbReference type="NCBI Taxonomy" id="2509291"/>
    <lineage>
        <taxon>Eukaryota</taxon>
        <taxon>Metazoa</taxon>
        <taxon>Ecdysozoa</taxon>
        <taxon>Arthropoda</taxon>
        <taxon>Hexapoda</taxon>
        <taxon>Insecta</taxon>
        <taxon>Pterygota</taxon>
        <taxon>Neoptera</taxon>
        <taxon>Polyneoptera</taxon>
        <taxon>Orthoptera</taxon>
        <taxon>Ensifera</taxon>
        <taxon>Gryllidea</taxon>
        <taxon>Grylloidea</taxon>
        <taxon>Gryllidae</taxon>
        <taxon>Gryllinae</taxon>
        <taxon>Gryllus</taxon>
    </lineage>
</organism>
<feature type="transmembrane region" description="Helical" evidence="9">
    <location>
        <begin position="158"/>
        <end position="178"/>
    </location>
</feature>
<feature type="transmembrane region" description="Helical" evidence="9">
    <location>
        <begin position="373"/>
        <end position="394"/>
    </location>
</feature>
<evidence type="ECO:0000256" key="1">
    <source>
        <dbReference type="ARBA" id="ARBA00004651"/>
    </source>
</evidence>
<reference evidence="11 12" key="1">
    <citation type="submission" date="2024-03" db="EMBL/GenBank/DDBJ databases">
        <title>The genome assembly and annotation of the cricket Gryllus longicercus Weissman &amp; Gray.</title>
        <authorList>
            <person name="Szrajer S."/>
            <person name="Gray D."/>
            <person name="Ylla G."/>
        </authorList>
    </citation>
    <scope>NUCLEOTIDE SEQUENCE [LARGE SCALE GENOMIC DNA]</scope>
    <source>
        <strain evidence="11">DAG 2021-001</strain>
        <tissue evidence="11">Whole body minus gut</tissue>
    </source>
</reference>
<dbReference type="InterPro" id="IPR005829">
    <property type="entry name" value="Sugar_transporter_CS"/>
</dbReference>
<feature type="transmembrane region" description="Helical" evidence="9">
    <location>
        <begin position="406"/>
        <end position="427"/>
    </location>
</feature>
<dbReference type="PROSITE" id="PS50850">
    <property type="entry name" value="MFS"/>
    <property type="match status" value="1"/>
</dbReference>
<evidence type="ECO:0000256" key="5">
    <source>
        <dbReference type="ARBA" id="ARBA00022692"/>
    </source>
</evidence>
<evidence type="ECO:0000256" key="4">
    <source>
        <dbReference type="ARBA" id="ARBA00022597"/>
    </source>
</evidence>
<dbReference type="SUPFAM" id="SSF103473">
    <property type="entry name" value="MFS general substrate transporter"/>
    <property type="match status" value="1"/>
</dbReference>
<comment type="caution">
    <text evidence="11">The sequence shown here is derived from an EMBL/GenBank/DDBJ whole genome shotgun (WGS) entry which is preliminary data.</text>
</comment>
<protein>
    <recommendedName>
        <fullName evidence="10">Major facilitator superfamily (MFS) profile domain-containing protein</fullName>
    </recommendedName>
</protein>
<feature type="transmembrane region" description="Helical" evidence="9">
    <location>
        <begin position="274"/>
        <end position="301"/>
    </location>
</feature>
<keyword evidence="12" id="KW-1185">Reference proteome</keyword>
<dbReference type="AlphaFoldDB" id="A0AAN9VBQ4"/>
<feature type="compositionally biased region" description="Low complexity" evidence="8">
    <location>
        <begin position="497"/>
        <end position="508"/>
    </location>
</feature>
<sequence>MTVTGDALPWRTALRQLLAVGAASLVFASAGALLVWPAAALPRLLEDSEGAGEEEEEAAAGLRLTAAQGGWVVAALHAGQVAGAAPGGLLAARVGRRRALLACAPAMLLAWLATAWAGAAWALLAARALGGVAVGVAFAAGPLYAAEATSARLRGAAGALPQLALSAGQLLAYCGGAWLSLRALALVAAALPVAFFGAFYAAPESPHWLLRAGRREDAARALRRLRGSGAAQEELDAELDAIEAFACAESAEGAPSGAWGEMRALFVDAAVRRALWIVLGMVGLQCMCGYTAFLAYSTVIFQESGDALDANHSGIVVGVILLVMCLISPVVVDRAGRRFCLLVSCSVAAVALLIEGGYFYAAERQLALADAVYWLPVVALVAFFIAFTLGLGPLPTTVAGELFPAHARGAAGTLVSVAIGAGGFGAAKLYQVVTDAWGFHVTMWMFGSVCVVGVWFSLAVLPETRGHSFQEIQQMLVAAAMEGDALGKKPSVTASISPAAAPGDASAAKTTGEKTAHEVV</sequence>
<feature type="domain" description="Major facilitator superfamily (MFS) profile" evidence="10">
    <location>
        <begin position="16"/>
        <end position="465"/>
    </location>
</feature>
<keyword evidence="5 9" id="KW-0812">Transmembrane</keyword>
<proteinExistence type="predicted"/>
<dbReference type="GO" id="GO:0022857">
    <property type="term" value="F:transmembrane transporter activity"/>
    <property type="evidence" value="ECO:0007669"/>
    <property type="project" value="InterPro"/>
</dbReference>
<comment type="subcellular location">
    <subcellularLocation>
        <location evidence="1">Cell membrane</location>
        <topology evidence="1">Multi-pass membrane protein</topology>
    </subcellularLocation>
</comment>
<feature type="transmembrane region" description="Helical" evidence="9">
    <location>
        <begin position="184"/>
        <end position="202"/>
    </location>
</feature>
<dbReference type="InterPro" id="IPR036259">
    <property type="entry name" value="MFS_trans_sf"/>
</dbReference>
<dbReference type="InterPro" id="IPR050549">
    <property type="entry name" value="MFS_Trehalose_Transporter"/>
</dbReference>
<keyword evidence="3" id="KW-1003">Cell membrane</keyword>
<gene>
    <name evidence="11" type="ORF">R5R35_011518</name>
</gene>
<evidence type="ECO:0000256" key="9">
    <source>
        <dbReference type="SAM" id="Phobius"/>
    </source>
</evidence>
<dbReference type="InterPro" id="IPR005828">
    <property type="entry name" value="MFS_sugar_transport-like"/>
</dbReference>
<evidence type="ECO:0000313" key="12">
    <source>
        <dbReference type="Proteomes" id="UP001378592"/>
    </source>
</evidence>
<dbReference type="PANTHER" id="PTHR48021">
    <property type="match status" value="1"/>
</dbReference>
<feature type="region of interest" description="Disordered" evidence="8">
    <location>
        <begin position="497"/>
        <end position="520"/>
    </location>
</feature>
<dbReference type="PRINTS" id="PR00171">
    <property type="entry name" value="SUGRTRNSPORT"/>
</dbReference>
<dbReference type="InterPro" id="IPR003663">
    <property type="entry name" value="Sugar/inositol_transpt"/>
</dbReference>
<feature type="transmembrane region" description="Helical" evidence="9">
    <location>
        <begin position="99"/>
        <end position="122"/>
    </location>
</feature>
<keyword evidence="6 9" id="KW-1133">Transmembrane helix</keyword>
<evidence type="ECO:0000256" key="3">
    <source>
        <dbReference type="ARBA" id="ARBA00022475"/>
    </source>
</evidence>
<dbReference type="Pfam" id="PF00083">
    <property type="entry name" value="Sugar_tr"/>
    <property type="match status" value="1"/>
</dbReference>
<dbReference type="Gene3D" id="1.20.1250.20">
    <property type="entry name" value="MFS general substrate transporter like domains"/>
    <property type="match status" value="1"/>
</dbReference>
<keyword evidence="4" id="KW-0762">Sugar transport</keyword>
<feature type="transmembrane region" description="Helical" evidence="9">
    <location>
        <begin position="128"/>
        <end position="146"/>
    </location>
</feature>
<evidence type="ECO:0000259" key="10">
    <source>
        <dbReference type="PROSITE" id="PS50850"/>
    </source>
</evidence>
<evidence type="ECO:0000256" key="8">
    <source>
        <dbReference type="SAM" id="MobiDB-lite"/>
    </source>
</evidence>
<feature type="transmembrane region" description="Helical" evidence="9">
    <location>
        <begin position="313"/>
        <end position="332"/>
    </location>
</feature>
<evidence type="ECO:0000256" key="6">
    <source>
        <dbReference type="ARBA" id="ARBA00022989"/>
    </source>
</evidence>
<evidence type="ECO:0000256" key="2">
    <source>
        <dbReference type="ARBA" id="ARBA00022448"/>
    </source>
</evidence>
<dbReference type="GO" id="GO:0005886">
    <property type="term" value="C:plasma membrane"/>
    <property type="evidence" value="ECO:0007669"/>
    <property type="project" value="UniProtKB-SubCell"/>
</dbReference>
<feature type="transmembrane region" description="Helical" evidence="9">
    <location>
        <begin position="439"/>
        <end position="461"/>
    </location>
</feature>
<dbReference type="Proteomes" id="UP001378592">
    <property type="component" value="Unassembled WGS sequence"/>
</dbReference>
<feature type="transmembrane region" description="Helical" evidence="9">
    <location>
        <begin position="339"/>
        <end position="361"/>
    </location>
</feature>
<dbReference type="FunFam" id="1.20.1250.20:FF:000218">
    <property type="entry name" value="facilitated trehalose transporter Tret1"/>
    <property type="match status" value="1"/>
</dbReference>
<evidence type="ECO:0000256" key="7">
    <source>
        <dbReference type="ARBA" id="ARBA00023136"/>
    </source>
</evidence>
<accession>A0AAN9VBQ4</accession>
<keyword evidence="7 9" id="KW-0472">Membrane</keyword>
<name>A0AAN9VBQ4_9ORTH</name>
<dbReference type="PANTHER" id="PTHR48021:SF1">
    <property type="entry name" value="GH07001P-RELATED"/>
    <property type="match status" value="1"/>
</dbReference>
<feature type="compositionally biased region" description="Basic and acidic residues" evidence="8">
    <location>
        <begin position="511"/>
        <end position="520"/>
    </location>
</feature>
<feature type="transmembrane region" description="Helical" evidence="9">
    <location>
        <begin position="71"/>
        <end position="92"/>
    </location>
</feature>
<evidence type="ECO:0000313" key="11">
    <source>
        <dbReference type="EMBL" id="KAK7793310.1"/>
    </source>
</evidence>
<dbReference type="InterPro" id="IPR020846">
    <property type="entry name" value="MFS_dom"/>
</dbReference>
<feature type="transmembrane region" description="Helical" evidence="9">
    <location>
        <begin position="17"/>
        <end position="39"/>
    </location>
</feature>
<dbReference type="PROSITE" id="PS00217">
    <property type="entry name" value="SUGAR_TRANSPORT_2"/>
    <property type="match status" value="1"/>
</dbReference>
<dbReference type="EMBL" id="JAZDUA010000388">
    <property type="protein sequence ID" value="KAK7793310.1"/>
    <property type="molecule type" value="Genomic_DNA"/>
</dbReference>